<evidence type="ECO:0000313" key="2">
    <source>
        <dbReference type="Proteomes" id="UP001146120"/>
    </source>
</evidence>
<sequence>MSHQQQVDPTILKKLSASVSHFHGPRKNLSYVLSVDPVVAGRRAARKDRDSCQFVTRSMNDFRNFRKSLLTRVGTYGDNKNPSAGRCKCDGVRGCPFDVTRTFLERLRFSRMPFFGIGISDNDINNRQLEMNNFLRIIFAILHRMHSNAWNSDCLFLQDVMNFLEVEQTFSDQIQEFLKHKGRQMNLEGWKAHTIETFGYGIRTQ</sequence>
<dbReference type="Proteomes" id="UP001146120">
    <property type="component" value="Unassembled WGS sequence"/>
</dbReference>
<dbReference type="Gene3D" id="3.30.1520.10">
    <property type="entry name" value="Phox-like domain"/>
    <property type="match status" value="1"/>
</dbReference>
<gene>
    <name evidence="1" type="ORF">N0F65_008105</name>
</gene>
<name>A0AAV2Z0V8_9STRA</name>
<keyword evidence="2" id="KW-1185">Reference proteome</keyword>
<evidence type="ECO:0000313" key="1">
    <source>
        <dbReference type="EMBL" id="DAZ99238.1"/>
    </source>
</evidence>
<organism evidence="1 2">
    <name type="scientific">Lagenidium giganteum</name>
    <dbReference type="NCBI Taxonomy" id="4803"/>
    <lineage>
        <taxon>Eukaryota</taxon>
        <taxon>Sar</taxon>
        <taxon>Stramenopiles</taxon>
        <taxon>Oomycota</taxon>
        <taxon>Peronosporomycetes</taxon>
        <taxon>Pythiales</taxon>
        <taxon>Pythiaceae</taxon>
    </lineage>
</organism>
<dbReference type="EMBL" id="DAKRPA010000087">
    <property type="protein sequence ID" value="DAZ99238.1"/>
    <property type="molecule type" value="Genomic_DNA"/>
</dbReference>
<accession>A0AAV2Z0V8</accession>
<evidence type="ECO:0008006" key="3">
    <source>
        <dbReference type="Google" id="ProtNLM"/>
    </source>
</evidence>
<reference evidence="1" key="1">
    <citation type="submission" date="2022-11" db="EMBL/GenBank/DDBJ databases">
        <authorList>
            <person name="Morgan W.R."/>
            <person name="Tartar A."/>
        </authorList>
    </citation>
    <scope>NUCLEOTIDE SEQUENCE</scope>
    <source>
        <strain evidence="1">ARSEF 373</strain>
    </source>
</reference>
<dbReference type="AlphaFoldDB" id="A0AAV2Z0V8"/>
<reference evidence="1" key="2">
    <citation type="journal article" date="2023" name="Microbiol Resour">
        <title>Decontamination and Annotation of the Draft Genome Sequence of the Oomycete Lagenidium giganteum ARSEF 373.</title>
        <authorList>
            <person name="Morgan W.R."/>
            <person name="Tartar A."/>
        </authorList>
    </citation>
    <scope>NUCLEOTIDE SEQUENCE</scope>
    <source>
        <strain evidence="1">ARSEF 373</strain>
    </source>
</reference>
<dbReference type="GO" id="GO:0035091">
    <property type="term" value="F:phosphatidylinositol binding"/>
    <property type="evidence" value="ECO:0007669"/>
    <property type="project" value="InterPro"/>
</dbReference>
<proteinExistence type="predicted"/>
<protein>
    <recommendedName>
        <fullName evidence="3">PX domain-containing protein</fullName>
    </recommendedName>
</protein>
<dbReference type="InterPro" id="IPR036871">
    <property type="entry name" value="PX_dom_sf"/>
</dbReference>
<comment type="caution">
    <text evidence="1">The sequence shown here is derived from an EMBL/GenBank/DDBJ whole genome shotgun (WGS) entry which is preliminary data.</text>
</comment>